<sequence>MSGQIDELTKKITGTLSVQTLQELAIQSGFCQRRSKMDMLSFLKMVLFDPITMEQPSLDQHCRLFLKDQGKSFCKQALDKRFNSQAVIFLKSLLERCLNHQLTRKLPSVYGDHFSAIRLMDSTEYKLPEALASDFPGFNGDAPKACMQIQFEYDILSSRLKSFDMMGARINDFAYAHPLLDNVHPKELIIRDLGYYRIDSFKKIEARGAYYISRRLPTTKIYECLSEDALDYKTLYQRLKKSRRGYLDMPVYLGEEAKFPVRLIVMLLPAEAVKRRRKKKIYRKNAHPEIYDYLQYMNVFITNVPDTMLSVNQINDLYRIRWQVEIMFKTWKSILKIDKVRKMKSDRVKCYLLGRFLWILLNWEMYALFNVHTLAAKKMFLSIYKFYAIVKDHVHLLQEHILRQRKMLNSWLKSLLDNVWRFGIKDEKKGRNLIKLLAIR</sequence>
<dbReference type="Gene3D" id="3.90.350.10">
    <property type="entry name" value="Transposase Inhibitor Protein From Tn5, Chain A, domain 1"/>
    <property type="match status" value="1"/>
</dbReference>
<dbReference type="InterPro" id="IPR012337">
    <property type="entry name" value="RNaseH-like_sf"/>
</dbReference>
<feature type="domain" description="Transposase IS4-like" evidence="5">
    <location>
        <begin position="115"/>
        <end position="359"/>
    </location>
</feature>
<accession>A0AAP2DJY3</accession>
<dbReference type="PANTHER" id="PTHR33258">
    <property type="entry name" value="TRANSPOSASE INSL FOR INSERTION SEQUENCE ELEMENT IS186A-RELATED"/>
    <property type="match status" value="1"/>
</dbReference>
<dbReference type="SUPFAM" id="SSF53098">
    <property type="entry name" value="Ribonuclease H-like"/>
    <property type="match status" value="1"/>
</dbReference>
<evidence type="ECO:0000256" key="1">
    <source>
        <dbReference type="ARBA" id="ARBA00010075"/>
    </source>
</evidence>
<reference evidence="6 7" key="1">
    <citation type="submission" date="2021-05" db="EMBL/GenBank/DDBJ databases">
        <title>A Polyphasic approach of four new species of the genus Ohtaekwangia: Ohtaekwangia histidinii sp. nov., Ohtaekwangia cretensis sp. nov., Ohtaekwangia indiensis sp. nov., Ohtaekwangia reichenbachii sp. nov. from diverse environment.</title>
        <authorList>
            <person name="Octaviana S."/>
        </authorList>
    </citation>
    <scope>NUCLEOTIDE SEQUENCE [LARGE SCALE GENOMIC DNA]</scope>
    <source>
        <strain evidence="6 7">PWU37</strain>
    </source>
</reference>
<name>A0AAP2DJY3_9BACT</name>
<evidence type="ECO:0000313" key="7">
    <source>
        <dbReference type="Proteomes" id="UP001319180"/>
    </source>
</evidence>
<dbReference type="GO" id="GO:0006313">
    <property type="term" value="P:DNA transposition"/>
    <property type="evidence" value="ECO:0007669"/>
    <property type="project" value="InterPro"/>
</dbReference>
<dbReference type="AlphaFoldDB" id="A0AAP2DJY3"/>
<evidence type="ECO:0000256" key="3">
    <source>
        <dbReference type="ARBA" id="ARBA00023125"/>
    </source>
</evidence>
<dbReference type="Proteomes" id="UP001319180">
    <property type="component" value="Unassembled WGS sequence"/>
</dbReference>
<dbReference type="InterPro" id="IPR002559">
    <property type="entry name" value="Transposase_11"/>
</dbReference>
<evidence type="ECO:0000313" key="6">
    <source>
        <dbReference type="EMBL" id="MBT1690882.1"/>
    </source>
</evidence>
<dbReference type="GO" id="GO:0003677">
    <property type="term" value="F:DNA binding"/>
    <property type="evidence" value="ECO:0007669"/>
    <property type="project" value="UniProtKB-KW"/>
</dbReference>
<evidence type="ECO:0000256" key="2">
    <source>
        <dbReference type="ARBA" id="ARBA00022578"/>
    </source>
</evidence>
<keyword evidence="3" id="KW-0238">DNA-binding</keyword>
<dbReference type="InterPro" id="IPR047952">
    <property type="entry name" value="Transpos_IS4"/>
</dbReference>
<evidence type="ECO:0000259" key="5">
    <source>
        <dbReference type="Pfam" id="PF01609"/>
    </source>
</evidence>
<comment type="caution">
    <text evidence="6">The sequence shown here is derived from an EMBL/GenBank/DDBJ whole genome shotgun (WGS) entry which is preliminary data.</text>
</comment>
<keyword evidence="4" id="KW-0233">DNA recombination</keyword>
<dbReference type="PANTHER" id="PTHR33258:SF1">
    <property type="entry name" value="TRANSPOSASE INSL FOR INSERTION SEQUENCE ELEMENT IS186A-RELATED"/>
    <property type="match status" value="1"/>
</dbReference>
<dbReference type="EMBL" id="JAHESC010000106">
    <property type="protein sequence ID" value="MBT1690882.1"/>
    <property type="molecule type" value="Genomic_DNA"/>
</dbReference>
<dbReference type="Pfam" id="PF01609">
    <property type="entry name" value="DDE_Tnp_1"/>
    <property type="match status" value="1"/>
</dbReference>
<keyword evidence="2" id="KW-0815">Transposition</keyword>
<dbReference type="GO" id="GO:0004803">
    <property type="term" value="F:transposase activity"/>
    <property type="evidence" value="ECO:0007669"/>
    <property type="project" value="InterPro"/>
</dbReference>
<dbReference type="NCBIfam" id="NF033592">
    <property type="entry name" value="transpos_IS4_1"/>
    <property type="match status" value="1"/>
</dbReference>
<protein>
    <submittedName>
        <fullName evidence="6">IS4 family transposase</fullName>
    </submittedName>
</protein>
<proteinExistence type="inferred from homology"/>
<keyword evidence="7" id="KW-1185">Reference proteome</keyword>
<gene>
    <name evidence="6" type="ORF">KK078_30260</name>
</gene>
<comment type="similarity">
    <text evidence="1">Belongs to the transposase 11 family.</text>
</comment>
<organism evidence="6 7">
    <name type="scientific">Dawidia soli</name>
    <dbReference type="NCBI Taxonomy" id="2782352"/>
    <lineage>
        <taxon>Bacteria</taxon>
        <taxon>Pseudomonadati</taxon>
        <taxon>Bacteroidota</taxon>
        <taxon>Cytophagia</taxon>
        <taxon>Cytophagales</taxon>
        <taxon>Chryseotaleaceae</taxon>
        <taxon>Dawidia</taxon>
    </lineage>
</organism>
<evidence type="ECO:0000256" key="4">
    <source>
        <dbReference type="ARBA" id="ARBA00023172"/>
    </source>
</evidence>